<gene>
    <name evidence="11" type="ORF">SAMN02745775_11960</name>
</gene>
<dbReference type="RefSeq" id="WP_092963139.1">
    <property type="nucleotide sequence ID" value="NZ_FOSQ01000019.1"/>
</dbReference>
<feature type="domain" description="Response regulatory" evidence="9">
    <location>
        <begin position="12"/>
        <end position="125"/>
    </location>
</feature>
<dbReference type="Pfam" id="PF00072">
    <property type="entry name" value="Response_reg"/>
    <property type="match status" value="1"/>
</dbReference>
<dbReference type="Proteomes" id="UP000199473">
    <property type="component" value="Unassembled WGS sequence"/>
</dbReference>
<dbReference type="PROSITE" id="PS51755">
    <property type="entry name" value="OMPR_PHOB"/>
    <property type="match status" value="1"/>
</dbReference>
<organism evidence="11 12">
    <name type="scientific">Falsiroseomonas stagni DSM 19981</name>
    <dbReference type="NCBI Taxonomy" id="1123062"/>
    <lineage>
        <taxon>Bacteria</taxon>
        <taxon>Pseudomonadati</taxon>
        <taxon>Pseudomonadota</taxon>
        <taxon>Alphaproteobacteria</taxon>
        <taxon>Acetobacterales</taxon>
        <taxon>Roseomonadaceae</taxon>
        <taxon>Falsiroseomonas</taxon>
    </lineage>
</organism>
<evidence type="ECO:0000256" key="6">
    <source>
        <dbReference type="PROSITE-ProRule" id="PRU00169"/>
    </source>
</evidence>
<feature type="compositionally biased region" description="Low complexity" evidence="8">
    <location>
        <begin position="128"/>
        <end position="142"/>
    </location>
</feature>
<dbReference type="SMART" id="SM00862">
    <property type="entry name" value="Trans_reg_C"/>
    <property type="match status" value="1"/>
</dbReference>
<dbReference type="Gene3D" id="1.10.10.10">
    <property type="entry name" value="Winged helix-like DNA-binding domain superfamily/Winged helix DNA-binding domain"/>
    <property type="match status" value="1"/>
</dbReference>
<dbReference type="Gene3D" id="6.10.250.690">
    <property type="match status" value="1"/>
</dbReference>
<sequence length="252" mass="27374">MVHNALAMEPTRILLVDDDAAFCDQASAYLAQHGCSVLALTDPFGLPGALEAFRPQLVLLDQRLGTVSGTEVLKKLRDGGNTPCIIITGCSDPFDRIVNLELGADDEVEKSIAPRELIARIRGVLRRSGPAGEAPSGSSAQPDATQRAVSAAGRSGWHFDTGRRMLLRPDGSNCGLTTAEYETFRVLHDAMGQTVARAELSLRVFQRPWRANDRGVDTVIKKLRHKIEPDSADPQCIKTVRQIGYVFVGFPP</sequence>
<feature type="DNA-binding region" description="OmpR/PhoB-type" evidence="7">
    <location>
        <begin position="146"/>
        <end position="249"/>
    </location>
</feature>
<dbReference type="SMART" id="SM00448">
    <property type="entry name" value="REC"/>
    <property type="match status" value="1"/>
</dbReference>
<dbReference type="Gene3D" id="3.40.50.2300">
    <property type="match status" value="1"/>
</dbReference>
<dbReference type="AlphaFoldDB" id="A0A1I4F044"/>
<dbReference type="STRING" id="1123062.SAMN02745775_11960"/>
<dbReference type="PROSITE" id="PS50110">
    <property type="entry name" value="RESPONSE_REGULATORY"/>
    <property type="match status" value="1"/>
</dbReference>
<evidence type="ECO:0000259" key="9">
    <source>
        <dbReference type="PROSITE" id="PS50110"/>
    </source>
</evidence>
<evidence type="ECO:0000256" key="8">
    <source>
        <dbReference type="SAM" id="MobiDB-lite"/>
    </source>
</evidence>
<dbReference type="EMBL" id="FOSQ01000019">
    <property type="protein sequence ID" value="SFL09751.1"/>
    <property type="molecule type" value="Genomic_DNA"/>
</dbReference>
<evidence type="ECO:0000256" key="3">
    <source>
        <dbReference type="ARBA" id="ARBA00023015"/>
    </source>
</evidence>
<evidence type="ECO:0000313" key="12">
    <source>
        <dbReference type="Proteomes" id="UP000199473"/>
    </source>
</evidence>
<dbReference type="InterPro" id="IPR039420">
    <property type="entry name" value="WalR-like"/>
</dbReference>
<dbReference type="GO" id="GO:0000156">
    <property type="term" value="F:phosphorelay response regulator activity"/>
    <property type="evidence" value="ECO:0007669"/>
    <property type="project" value="TreeGrafter"/>
</dbReference>
<dbReference type="PANTHER" id="PTHR48111">
    <property type="entry name" value="REGULATOR OF RPOS"/>
    <property type="match status" value="1"/>
</dbReference>
<dbReference type="CDD" id="cd00383">
    <property type="entry name" value="trans_reg_C"/>
    <property type="match status" value="1"/>
</dbReference>
<keyword evidence="3" id="KW-0805">Transcription regulation</keyword>
<feature type="region of interest" description="Disordered" evidence="8">
    <location>
        <begin position="128"/>
        <end position="153"/>
    </location>
</feature>
<dbReference type="GO" id="GO:0006355">
    <property type="term" value="P:regulation of DNA-templated transcription"/>
    <property type="evidence" value="ECO:0007669"/>
    <property type="project" value="InterPro"/>
</dbReference>
<dbReference type="Pfam" id="PF00486">
    <property type="entry name" value="Trans_reg_C"/>
    <property type="match status" value="1"/>
</dbReference>
<dbReference type="InterPro" id="IPR011006">
    <property type="entry name" value="CheY-like_superfamily"/>
</dbReference>
<dbReference type="SUPFAM" id="SSF46894">
    <property type="entry name" value="C-terminal effector domain of the bipartite response regulators"/>
    <property type="match status" value="1"/>
</dbReference>
<dbReference type="InterPro" id="IPR016032">
    <property type="entry name" value="Sig_transdc_resp-reg_C-effctor"/>
</dbReference>
<dbReference type="GO" id="GO:0000976">
    <property type="term" value="F:transcription cis-regulatory region binding"/>
    <property type="evidence" value="ECO:0007669"/>
    <property type="project" value="TreeGrafter"/>
</dbReference>
<evidence type="ECO:0000259" key="10">
    <source>
        <dbReference type="PROSITE" id="PS51755"/>
    </source>
</evidence>
<evidence type="ECO:0000256" key="7">
    <source>
        <dbReference type="PROSITE-ProRule" id="PRU01091"/>
    </source>
</evidence>
<evidence type="ECO:0000256" key="1">
    <source>
        <dbReference type="ARBA" id="ARBA00022553"/>
    </source>
</evidence>
<dbReference type="InterPro" id="IPR001789">
    <property type="entry name" value="Sig_transdc_resp-reg_receiver"/>
</dbReference>
<evidence type="ECO:0000256" key="4">
    <source>
        <dbReference type="ARBA" id="ARBA00023125"/>
    </source>
</evidence>
<reference evidence="11 12" key="1">
    <citation type="submission" date="2016-10" db="EMBL/GenBank/DDBJ databases">
        <authorList>
            <person name="de Groot N.N."/>
        </authorList>
    </citation>
    <scope>NUCLEOTIDE SEQUENCE [LARGE SCALE GENOMIC DNA]</scope>
    <source>
        <strain evidence="11 12">DSM 19981</strain>
    </source>
</reference>
<dbReference type="InterPro" id="IPR001867">
    <property type="entry name" value="OmpR/PhoB-type_DNA-bd"/>
</dbReference>
<evidence type="ECO:0000256" key="5">
    <source>
        <dbReference type="ARBA" id="ARBA00023163"/>
    </source>
</evidence>
<feature type="modified residue" description="4-aspartylphosphate" evidence="6">
    <location>
        <position position="61"/>
    </location>
</feature>
<evidence type="ECO:0000256" key="2">
    <source>
        <dbReference type="ARBA" id="ARBA00023012"/>
    </source>
</evidence>
<proteinExistence type="predicted"/>
<feature type="domain" description="OmpR/PhoB-type" evidence="10">
    <location>
        <begin position="146"/>
        <end position="249"/>
    </location>
</feature>
<name>A0A1I4F044_9PROT</name>
<keyword evidence="2" id="KW-0902">Two-component regulatory system</keyword>
<keyword evidence="4 7" id="KW-0238">DNA-binding</keyword>
<accession>A0A1I4F044</accession>
<dbReference type="SUPFAM" id="SSF52172">
    <property type="entry name" value="CheY-like"/>
    <property type="match status" value="1"/>
</dbReference>
<protein>
    <submittedName>
        <fullName evidence="11">Two-component system, OmpR family, response regulator</fullName>
    </submittedName>
</protein>
<keyword evidence="12" id="KW-1185">Reference proteome</keyword>
<dbReference type="GO" id="GO:0005829">
    <property type="term" value="C:cytosol"/>
    <property type="evidence" value="ECO:0007669"/>
    <property type="project" value="TreeGrafter"/>
</dbReference>
<dbReference type="PANTHER" id="PTHR48111:SF1">
    <property type="entry name" value="TWO-COMPONENT RESPONSE REGULATOR ORR33"/>
    <property type="match status" value="1"/>
</dbReference>
<keyword evidence="1 6" id="KW-0597">Phosphoprotein</keyword>
<evidence type="ECO:0000313" key="11">
    <source>
        <dbReference type="EMBL" id="SFL09751.1"/>
    </source>
</evidence>
<dbReference type="GO" id="GO:0032993">
    <property type="term" value="C:protein-DNA complex"/>
    <property type="evidence" value="ECO:0007669"/>
    <property type="project" value="TreeGrafter"/>
</dbReference>
<keyword evidence="5" id="KW-0804">Transcription</keyword>
<dbReference type="InterPro" id="IPR036388">
    <property type="entry name" value="WH-like_DNA-bd_sf"/>
</dbReference>
<dbReference type="OrthoDB" id="7273077at2"/>